<dbReference type="AlphaFoldDB" id="A0AAE7NYV1"/>
<dbReference type="Proteomes" id="UP000594015">
    <property type="component" value="Chromosome"/>
</dbReference>
<reference evidence="1 2" key="1">
    <citation type="submission" date="2018-06" db="EMBL/GenBank/DDBJ databases">
        <title>Comparative genomics of Bradyrhizobium nodulating Arachidis hypogaea.</title>
        <authorList>
            <person name="Li Y."/>
        </authorList>
    </citation>
    <scope>NUCLEOTIDE SEQUENCE [LARGE SCALE GENOMIC DNA]</scope>
    <source>
        <strain evidence="1 2">CCBAU 051107</strain>
    </source>
</reference>
<gene>
    <name evidence="1" type="ORF">WN72_46080</name>
</gene>
<evidence type="ECO:0008006" key="3">
    <source>
        <dbReference type="Google" id="ProtNLM"/>
    </source>
</evidence>
<evidence type="ECO:0000313" key="2">
    <source>
        <dbReference type="Proteomes" id="UP000594015"/>
    </source>
</evidence>
<organism evidence="1 2">
    <name type="scientific">Bradyrhizobium arachidis</name>
    <dbReference type="NCBI Taxonomy" id="858423"/>
    <lineage>
        <taxon>Bacteria</taxon>
        <taxon>Pseudomonadati</taxon>
        <taxon>Pseudomonadota</taxon>
        <taxon>Alphaproteobacteria</taxon>
        <taxon>Hyphomicrobiales</taxon>
        <taxon>Nitrobacteraceae</taxon>
        <taxon>Bradyrhizobium</taxon>
    </lineage>
</organism>
<dbReference type="Pfam" id="PF07087">
    <property type="entry name" value="DUF1353"/>
    <property type="match status" value="1"/>
</dbReference>
<proteinExistence type="predicted"/>
<protein>
    <recommendedName>
        <fullName evidence="3">DUF1353 domain-containing protein</fullName>
    </recommendedName>
</protein>
<sequence length="190" mass="21404">MIPVAAYHNTCISWEPNMATDKVSFMKLELRPSKDITTPPPPIVPFADWDYYYTTQPLGWRANTPVEGMPASVTVPTGFVTDLASIPAIFWSILPPGARYSYPAIIHDYLYWFQPCERAQADAVFKAAMEDMRVPAAKIAVIYNAVHLAGKTAWDNNTTLREAGEKRVLKIYPTNALTSWTIWKSQDVFT</sequence>
<dbReference type="InterPro" id="IPR010767">
    <property type="entry name" value="Phage_CGC-2007_Cje0229"/>
</dbReference>
<dbReference type="EMBL" id="CP030050">
    <property type="protein sequence ID" value="QOZ72826.1"/>
    <property type="molecule type" value="Genomic_DNA"/>
</dbReference>
<name>A0AAE7NYV1_9BRAD</name>
<dbReference type="KEGG" id="barh:WN72_46080"/>
<evidence type="ECO:0000313" key="1">
    <source>
        <dbReference type="EMBL" id="QOZ72826.1"/>
    </source>
</evidence>
<accession>A0AAE7NYV1</accession>